<feature type="region of interest" description="Disordered" evidence="1">
    <location>
        <begin position="171"/>
        <end position="195"/>
    </location>
</feature>
<sequence>MLPARESPPGRYRQLAAAALLAATAAGLVSHGRAADGIAVDDVKLARDALAVLDADPALRDFILVVSVVDRVAVVGGPVGTTAQKTRAADLVRAVPGVREVRNGCFVQIGSEPLLKSNLSAARPLPVLPPVVIPLRPGSTAEAPPTGDLIAAAPQAEPLTGERSVVARRPANPGENILQPPVASSPAASAGVSPYPPGVLTTRPAFAESVETARRSDTRFAGLRAEFRDGGTVVITGTARRPADAWDFADLVRGVPGVTRVAVGPVGR</sequence>
<dbReference type="AlphaFoldDB" id="A0A517XRV1"/>
<dbReference type="KEGG" id="uli:ETAA1_21860"/>
<name>A0A517XRV1_9BACT</name>
<proteinExistence type="predicted"/>
<gene>
    <name evidence="3" type="ORF">ETAA1_21860</name>
</gene>
<reference evidence="3 4" key="1">
    <citation type="submission" date="2019-02" db="EMBL/GenBank/DDBJ databases">
        <title>Deep-cultivation of Planctomycetes and their phenomic and genomic characterization uncovers novel biology.</title>
        <authorList>
            <person name="Wiegand S."/>
            <person name="Jogler M."/>
            <person name="Boedeker C."/>
            <person name="Pinto D."/>
            <person name="Vollmers J."/>
            <person name="Rivas-Marin E."/>
            <person name="Kohn T."/>
            <person name="Peeters S.H."/>
            <person name="Heuer A."/>
            <person name="Rast P."/>
            <person name="Oberbeckmann S."/>
            <person name="Bunk B."/>
            <person name="Jeske O."/>
            <person name="Meyerdierks A."/>
            <person name="Storesund J.E."/>
            <person name="Kallscheuer N."/>
            <person name="Luecker S."/>
            <person name="Lage O.M."/>
            <person name="Pohl T."/>
            <person name="Merkel B.J."/>
            <person name="Hornburger P."/>
            <person name="Mueller R.-W."/>
            <person name="Bruemmer F."/>
            <person name="Labrenz M."/>
            <person name="Spormann A.M."/>
            <person name="Op den Camp H."/>
            <person name="Overmann J."/>
            <person name="Amann R."/>
            <person name="Jetten M.S.M."/>
            <person name="Mascher T."/>
            <person name="Medema M.H."/>
            <person name="Devos D.P."/>
            <person name="Kaster A.-K."/>
            <person name="Ovreas L."/>
            <person name="Rohde M."/>
            <person name="Galperin M.Y."/>
            <person name="Jogler C."/>
        </authorList>
    </citation>
    <scope>NUCLEOTIDE SEQUENCE [LARGE SCALE GENOMIC DNA]</scope>
    <source>
        <strain evidence="3 4">ETA_A1</strain>
    </source>
</reference>
<accession>A0A517XRV1</accession>
<keyword evidence="4" id="KW-1185">Reference proteome</keyword>
<organism evidence="3 4">
    <name type="scientific">Urbifossiella limnaea</name>
    <dbReference type="NCBI Taxonomy" id="2528023"/>
    <lineage>
        <taxon>Bacteria</taxon>
        <taxon>Pseudomonadati</taxon>
        <taxon>Planctomycetota</taxon>
        <taxon>Planctomycetia</taxon>
        <taxon>Gemmatales</taxon>
        <taxon>Gemmataceae</taxon>
        <taxon>Urbifossiella</taxon>
    </lineage>
</organism>
<dbReference type="InterPro" id="IPR007055">
    <property type="entry name" value="BON_dom"/>
</dbReference>
<feature type="domain" description="BON" evidence="2">
    <location>
        <begin position="41"/>
        <end position="111"/>
    </location>
</feature>
<dbReference type="EMBL" id="CP036273">
    <property type="protein sequence ID" value="QDU20241.1"/>
    <property type="molecule type" value="Genomic_DNA"/>
</dbReference>
<feature type="compositionally biased region" description="Low complexity" evidence="1">
    <location>
        <begin position="180"/>
        <end position="193"/>
    </location>
</feature>
<evidence type="ECO:0000313" key="4">
    <source>
        <dbReference type="Proteomes" id="UP000319576"/>
    </source>
</evidence>
<protein>
    <submittedName>
        <fullName evidence="3">BON domain protein</fullName>
    </submittedName>
</protein>
<dbReference type="RefSeq" id="WP_145237440.1">
    <property type="nucleotide sequence ID" value="NZ_CP036273.1"/>
</dbReference>
<dbReference type="Proteomes" id="UP000319576">
    <property type="component" value="Chromosome"/>
</dbReference>
<dbReference type="PROSITE" id="PS50914">
    <property type="entry name" value="BON"/>
    <property type="match status" value="1"/>
</dbReference>
<dbReference type="OrthoDB" id="10019673at2"/>
<evidence type="ECO:0000256" key="1">
    <source>
        <dbReference type="SAM" id="MobiDB-lite"/>
    </source>
</evidence>
<evidence type="ECO:0000313" key="3">
    <source>
        <dbReference type="EMBL" id="QDU20241.1"/>
    </source>
</evidence>
<dbReference type="Pfam" id="PF04972">
    <property type="entry name" value="BON"/>
    <property type="match status" value="2"/>
</dbReference>
<evidence type="ECO:0000259" key="2">
    <source>
        <dbReference type="PROSITE" id="PS50914"/>
    </source>
</evidence>